<feature type="compositionally biased region" description="Polar residues" evidence="1">
    <location>
        <begin position="169"/>
        <end position="185"/>
    </location>
</feature>
<dbReference type="Proteomes" id="UP000216311">
    <property type="component" value="Unassembled WGS sequence"/>
</dbReference>
<comment type="caution">
    <text evidence="2">The sequence shown here is derived from an EMBL/GenBank/DDBJ whole genome shotgun (WGS) entry which is preliminary data.</text>
</comment>
<sequence>MSANEELNHPVVFVGDHEATQQGFRALPISARVGDEWLAAVDDGLGSHPVHLVVAGPDAPGGLRFAAERGGRLISLVLVDPEVDEDDPTYWDTLRAVKVPTLVIAAAPAPNSPVAQAQSVAGGVANGVFVIIDGAEPPSHRTRVDSFVEWGTAFMAIAEGLAPDRPDLDQTQETEAQQGSRRIDA</sequence>
<evidence type="ECO:0000313" key="3">
    <source>
        <dbReference type="Proteomes" id="UP000216311"/>
    </source>
</evidence>
<evidence type="ECO:0000256" key="1">
    <source>
        <dbReference type="SAM" id="MobiDB-lite"/>
    </source>
</evidence>
<organism evidence="2 3">
    <name type="scientific">Enemella dayhoffiae</name>
    <dbReference type="NCBI Taxonomy" id="2016507"/>
    <lineage>
        <taxon>Bacteria</taxon>
        <taxon>Bacillati</taxon>
        <taxon>Actinomycetota</taxon>
        <taxon>Actinomycetes</taxon>
        <taxon>Propionibacteriales</taxon>
        <taxon>Propionibacteriaceae</taxon>
        <taxon>Enemella</taxon>
    </lineage>
</organism>
<dbReference type="InterPro" id="IPR029058">
    <property type="entry name" value="AB_hydrolase_fold"/>
</dbReference>
<dbReference type="EMBL" id="NMVQ01000044">
    <property type="protein sequence ID" value="OYO18339.1"/>
    <property type="molecule type" value="Genomic_DNA"/>
</dbReference>
<reference evidence="2 3" key="1">
    <citation type="submission" date="2017-07" db="EMBL/GenBank/DDBJ databases">
        <title>Draft whole genome sequences of clinical Proprionibacteriaceae strains.</title>
        <authorList>
            <person name="Bernier A.-M."/>
            <person name="Bernard K."/>
            <person name="Domingo M.-C."/>
        </authorList>
    </citation>
    <scope>NUCLEOTIDE SEQUENCE [LARGE SCALE GENOMIC DNA]</scope>
    <source>
        <strain evidence="2 3">NML 130396</strain>
    </source>
</reference>
<dbReference type="Gene3D" id="3.40.50.1820">
    <property type="entry name" value="alpha/beta hydrolase"/>
    <property type="match status" value="1"/>
</dbReference>
<keyword evidence="3" id="KW-1185">Reference proteome</keyword>
<evidence type="ECO:0000313" key="2">
    <source>
        <dbReference type="EMBL" id="OYO18339.1"/>
    </source>
</evidence>
<protein>
    <submittedName>
        <fullName evidence="2">Uncharacterized protein</fullName>
    </submittedName>
</protein>
<dbReference type="AlphaFoldDB" id="A0A255GRB0"/>
<name>A0A255GRB0_9ACTN</name>
<dbReference type="SUPFAM" id="SSF53474">
    <property type="entry name" value="alpha/beta-Hydrolases"/>
    <property type="match status" value="1"/>
</dbReference>
<proteinExistence type="predicted"/>
<dbReference type="OrthoDB" id="3838038at2"/>
<accession>A0A255GRB0</accession>
<dbReference type="RefSeq" id="WP_094365005.1">
    <property type="nucleotide sequence ID" value="NZ_NMVQ01000044.1"/>
</dbReference>
<feature type="region of interest" description="Disordered" evidence="1">
    <location>
        <begin position="162"/>
        <end position="185"/>
    </location>
</feature>
<gene>
    <name evidence="2" type="ORF">CGZ93_15205</name>
</gene>